<dbReference type="EMBL" id="CP001941">
    <property type="protein sequence ID" value="ADD09062.1"/>
    <property type="molecule type" value="Genomic_DNA"/>
</dbReference>
<feature type="transmembrane region" description="Helical" evidence="7">
    <location>
        <begin position="255"/>
        <end position="281"/>
    </location>
</feature>
<feature type="transmembrane region" description="Helical" evidence="7">
    <location>
        <begin position="198"/>
        <end position="216"/>
    </location>
</feature>
<dbReference type="InterPro" id="IPR035906">
    <property type="entry name" value="MetI-like_sf"/>
</dbReference>
<dbReference type="PANTHER" id="PTHR43163">
    <property type="entry name" value="DIPEPTIDE TRANSPORT SYSTEM PERMEASE PROTEIN DPPB-RELATED"/>
    <property type="match status" value="1"/>
</dbReference>
<feature type="transmembrane region" description="Helical" evidence="7">
    <location>
        <begin position="301"/>
        <end position="327"/>
    </location>
</feature>
<dbReference type="Pfam" id="PF19300">
    <property type="entry name" value="BPD_transp_1_N"/>
    <property type="match status" value="1"/>
</dbReference>
<sequence>MKLWQYIVRRLLLLFPVIIGVTLITFTISFVIPADPARAWAGQKAPPSVVEKIRIEYHLNDPIYVQYYYYITGVFTGNWGYSHSEKRPVAQCLANYFPATFELTLWAMAIAIPTGIYLGVVSAVKRNKIPDHLSRVFALSGVSMPIFWLGLLLILLFYTYLGWLPASGRGIPPRHIYTGLWILDSILSLDWHAFVVDLRHIILPSITLSYATLAVITRMTRSSMLEVLRLDYIKTAKAKGLSNKVVIYRHALRNALIPTLTVSGLAFAGLLGGAVLTETIFAWPGMGRYAYQAISTLDYPAIMGVTLLMAIIFVIGNLIVDIMYAYLDPRIKLGE</sequence>
<dbReference type="AlphaFoldDB" id="D3TAD3"/>
<dbReference type="PROSITE" id="PS50928">
    <property type="entry name" value="ABC_TM1"/>
    <property type="match status" value="1"/>
</dbReference>
<keyword evidence="4 7" id="KW-0812">Transmembrane</keyword>
<dbReference type="InterPro" id="IPR045621">
    <property type="entry name" value="BPD_transp_1_N"/>
</dbReference>
<feature type="transmembrane region" description="Helical" evidence="7">
    <location>
        <begin position="136"/>
        <end position="161"/>
    </location>
</feature>
<dbReference type="InterPro" id="IPR000515">
    <property type="entry name" value="MetI-like"/>
</dbReference>
<evidence type="ECO:0000256" key="1">
    <source>
        <dbReference type="ARBA" id="ARBA00004651"/>
    </source>
</evidence>
<dbReference type="Proteomes" id="UP000001400">
    <property type="component" value="Chromosome"/>
</dbReference>
<dbReference type="CDD" id="cd06261">
    <property type="entry name" value="TM_PBP2"/>
    <property type="match status" value="1"/>
</dbReference>
<evidence type="ECO:0000256" key="4">
    <source>
        <dbReference type="ARBA" id="ARBA00022692"/>
    </source>
</evidence>
<dbReference type="PANTHER" id="PTHR43163:SF6">
    <property type="entry name" value="DIPEPTIDE TRANSPORT SYSTEM PERMEASE PROTEIN DPPB-RELATED"/>
    <property type="match status" value="1"/>
</dbReference>
<feature type="transmembrane region" description="Helical" evidence="7">
    <location>
        <begin position="103"/>
        <end position="124"/>
    </location>
</feature>
<dbReference type="SUPFAM" id="SSF161098">
    <property type="entry name" value="MetI-like"/>
    <property type="match status" value="1"/>
</dbReference>
<keyword evidence="2 7" id="KW-0813">Transport</keyword>
<evidence type="ECO:0000259" key="8">
    <source>
        <dbReference type="PROSITE" id="PS50928"/>
    </source>
</evidence>
<accession>D3TAD3</accession>
<dbReference type="OrthoDB" id="44105at2157"/>
<dbReference type="RefSeq" id="WP_012997377.1">
    <property type="nucleotide sequence ID" value="NC_013926.1"/>
</dbReference>
<evidence type="ECO:0000313" key="9">
    <source>
        <dbReference type="EMBL" id="ADD09062.1"/>
    </source>
</evidence>
<organism evidence="9 10">
    <name type="scientific">Aciduliprofundum boonei (strain DSM 19572 / T469)</name>
    <dbReference type="NCBI Taxonomy" id="439481"/>
    <lineage>
        <taxon>Archaea</taxon>
        <taxon>Methanobacteriati</taxon>
        <taxon>Thermoplasmatota</taxon>
        <taxon>DHVE2 group</taxon>
        <taxon>Candidatus Aciduliprofundum</taxon>
    </lineage>
</organism>
<keyword evidence="3" id="KW-1003">Cell membrane</keyword>
<reference evidence="9" key="1">
    <citation type="submission" date="2010-02" db="EMBL/GenBank/DDBJ databases">
        <title>Complete sequence of Aciduliprofundum boonei T469.</title>
        <authorList>
            <consortium name="US DOE Joint Genome Institute"/>
            <person name="Lucas S."/>
            <person name="Copeland A."/>
            <person name="Lapidus A."/>
            <person name="Cheng J.-F."/>
            <person name="Bruce D."/>
            <person name="Goodwin L."/>
            <person name="Pitluck S."/>
            <person name="Saunders E."/>
            <person name="Detter J.C."/>
            <person name="Han C."/>
            <person name="Tapia R."/>
            <person name="Land M."/>
            <person name="Hauser L."/>
            <person name="Kyrpides N."/>
            <person name="Mikhailova N."/>
            <person name="Flores G."/>
            <person name="Reysenbach A.-L."/>
            <person name="Woyke T."/>
        </authorList>
    </citation>
    <scope>NUCLEOTIDE SEQUENCE</scope>
    <source>
        <strain evidence="9">T469</strain>
    </source>
</reference>
<evidence type="ECO:0000256" key="7">
    <source>
        <dbReference type="RuleBase" id="RU363032"/>
    </source>
</evidence>
<keyword evidence="10" id="KW-1185">Reference proteome</keyword>
<evidence type="ECO:0000313" key="10">
    <source>
        <dbReference type="Proteomes" id="UP000001400"/>
    </source>
</evidence>
<name>D3TAD3_ACIB4</name>
<dbReference type="Gene3D" id="1.10.3720.10">
    <property type="entry name" value="MetI-like"/>
    <property type="match status" value="1"/>
</dbReference>
<proteinExistence type="inferred from homology"/>
<dbReference type="GO" id="GO:0005886">
    <property type="term" value="C:plasma membrane"/>
    <property type="evidence" value="ECO:0007669"/>
    <property type="project" value="UniProtKB-SubCell"/>
</dbReference>
<dbReference type="Pfam" id="PF00528">
    <property type="entry name" value="BPD_transp_1"/>
    <property type="match status" value="1"/>
</dbReference>
<comment type="similarity">
    <text evidence="7">Belongs to the binding-protein-dependent transport system permease family.</text>
</comment>
<dbReference type="KEGG" id="abi:Aboo_1254"/>
<dbReference type="GO" id="GO:0055085">
    <property type="term" value="P:transmembrane transport"/>
    <property type="evidence" value="ECO:0007669"/>
    <property type="project" value="InterPro"/>
</dbReference>
<evidence type="ECO:0000256" key="6">
    <source>
        <dbReference type="ARBA" id="ARBA00023136"/>
    </source>
</evidence>
<evidence type="ECO:0000256" key="5">
    <source>
        <dbReference type="ARBA" id="ARBA00022989"/>
    </source>
</evidence>
<feature type="domain" description="ABC transmembrane type-1" evidence="8">
    <location>
        <begin position="97"/>
        <end position="324"/>
    </location>
</feature>
<keyword evidence="5 7" id="KW-1133">Transmembrane helix</keyword>
<evidence type="ECO:0000256" key="2">
    <source>
        <dbReference type="ARBA" id="ARBA00022448"/>
    </source>
</evidence>
<protein>
    <submittedName>
        <fullName evidence="9">Binding-protein-dependent transport systems inner membrane component</fullName>
    </submittedName>
</protein>
<dbReference type="HOGENOM" id="CLU_036879_0_0_2"/>
<feature type="transmembrane region" description="Helical" evidence="7">
    <location>
        <begin position="12"/>
        <end position="32"/>
    </location>
</feature>
<keyword evidence="6 7" id="KW-0472">Membrane</keyword>
<comment type="subcellular location">
    <subcellularLocation>
        <location evidence="1 7">Cell membrane</location>
        <topology evidence="1 7">Multi-pass membrane protein</topology>
    </subcellularLocation>
</comment>
<gene>
    <name evidence="9" type="ordered locus">Aboo_1254</name>
</gene>
<evidence type="ECO:0000256" key="3">
    <source>
        <dbReference type="ARBA" id="ARBA00022475"/>
    </source>
</evidence>
<dbReference type="GeneID" id="8828216"/>